<feature type="non-terminal residue" evidence="3">
    <location>
        <position position="105"/>
    </location>
</feature>
<organism evidence="3 4">
    <name type="scientific">Tsukamurella conjunctivitidis</name>
    <dbReference type="NCBI Taxonomy" id="2592068"/>
    <lineage>
        <taxon>Bacteria</taxon>
        <taxon>Bacillati</taxon>
        <taxon>Actinomycetota</taxon>
        <taxon>Actinomycetes</taxon>
        <taxon>Mycobacteriales</taxon>
        <taxon>Tsukamurellaceae</taxon>
        <taxon>Tsukamurella</taxon>
    </lineage>
</organism>
<dbReference type="SUPFAM" id="SSF51726">
    <property type="entry name" value="UROD/MetE-like"/>
    <property type="match status" value="1"/>
</dbReference>
<feature type="domain" description="Uroporphyrinogen decarboxylase (URO-D)" evidence="2">
    <location>
        <begin position="40"/>
        <end position="49"/>
    </location>
</feature>
<dbReference type="Gene3D" id="3.20.20.210">
    <property type="match status" value="1"/>
</dbReference>
<dbReference type="PANTHER" id="PTHR21091:SF169">
    <property type="entry name" value="UROPORPHYRINOGEN DECARBOXYLASE"/>
    <property type="match status" value="1"/>
</dbReference>
<dbReference type="PANTHER" id="PTHR21091">
    <property type="entry name" value="METHYLTETRAHYDROFOLATE:HOMOCYSTEINE METHYLTRANSFERASE RELATED"/>
    <property type="match status" value="1"/>
</dbReference>
<dbReference type="Pfam" id="PF01208">
    <property type="entry name" value="URO-D"/>
    <property type="match status" value="1"/>
</dbReference>
<accession>A0A5C5RJ66</accession>
<keyword evidence="4" id="KW-1185">Reference proteome</keyword>
<name>A0A5C5RJ66_9ACTN</name>
<sequence length="105" mass="11256">MNGPPKGAASSEATAPDPWDPTHLPGMLRALLGDRPPRPPVWFMRQAGRSLPEYRALRASCGKSMLETCLDPALATEATLQPVRRHGVDAAVLFSDIMVPLLLAG</sequence>
<proteinExistence type="predicted"/>
<evidence type="ECO:0000313" key="3">
    <source>
        <dbReference type="EMBL" id="TWS22642.1"/>
    </source>
</evidence>
<dbReference type="Proteomes" id="UP000319375">
    <property type="component" value="Unassembled WGS sequence"/>
</dbReference>
<feature type="region of interest" description="Disordered" evidence="1">
    <location>
        <begin position="1"/>
        <end position="37"/>
    </location>
</feature>
<comment type="caution">
    <text evidence="3">The sequence shown here is derived from an EMBL/GenBank/DDBJ whole genome shotgun (WGS) entry which is preliminary data.</text>
</comment>
<dbReference type="GO" id="GO:0005829">
    <property type="term" value="C:cytosol"/>
    <property type="evidence" value="ECO:0007669"/>
    <property type="project" value="TreeGrafter"/>
</dbReference>
<evidence type="ECO:0000313" key="4">
    <source>
        <dbReference type="Proteomes" id="UP000319375"/>
    </source>
</evidence>
<evidence type="ECO:0000259" key="2">
    <source>
        <dbReference type="PROSITE" id="PS00906"/>
    </source>
</evidence>
<dbReference type="PROSITE" id="PS00906">
    <property type="entry name" value="UROD_1"/>
    <property type="match status" value="1"/>
</dbReference>
<evidence type="ECO:0000256" key="1">
    <source>
        <dbReference type="SAM" id="MobiDB-lite"/>
    </source>
</evidence>
<dbReference type="EMBL" id="VIGX01000114">
    <property type="protein sequence ID" value="TWS22642.1"/>
    <property type="molecule type" value="Genomic_DNA"/>
</dbReference>
<reference evidence="3 4" key="1">
    <citation type="submission" date="2019-06" db="EMBL/GenBank/DDBJ databases">
        <title>Tsukamurella conjunctivitidis sp. nov., Tsukamurella assacharolytica sp. nov. and Tsukamurella sputae sp. nov. isolated from patients with conjunctivitis, bacteraemia (lymphoma) and respiratory infection (sputum) in Hong Kong.</title>
        <authorList>
            <person name="Teng J.L.L."/>
            <person name="Lee H.H."/>
            <person name="Fong J.Y.H."/>
            <person name="Fok K.M.N."/>
            <person name="Lau S.K.P."/>
            <person name="Woo P.C.Y."/>
        </authorList>
    </citation>
    <scope>NUCLEOTIDE SEQUENCE [LARGE SCALE GENOMIC DNA]</scope>
    <source>
        <strain evidence="3 4">HKU72</strain>
    </source>
</reference>
<protein>
    <submittedName>
        <fullName evidence="3">Uroporphyrinogen decarboxylase</fullName>
    </submittedName>
</protein>
<dbReference type="GO" id="GO:0006783">
    <property type="term" value="P:heme biosynthetic process"/>
    <property type="evidence" value="ECO:0007669"/>
    <property type="project" value="TreeGrafter"/>
</dbReference>
<dbReference type="InterPro" id="IPR000257">
    <property type="entry name" value="Uroporphyrinogen_deCOase"/>
</dbReference>
<dbReference type="GO" id="GO:0004853">
    <property type="term" value="F:uroporphyrinogen decarboxylase activity"/>
    <property type="evidence" value="ECO:0007669"/>
    <property type="project" value="InterPro"/>
</dbReference>
<dbReference type="AlphaFoldDB" id="A0A5C5RJ66"/>
<dbReference type="InterPro" id="IPR038071">
    <property type="entry name" value="UROD/MetE-like_sf"/>
</dbReference>
<gene>
    <name evidence="3" type="ORF">FK530_24620</name>
</gene>